<dbReference type="EMBL" id="JANFNG010000008">
    <property type="protein sequence ID" value="MCQ4081577.1"/>
    <property type="molecule type" value="Genomic_DNA"/>
</dbReference>
<evidence type="ECO:0000313" key="2">
    <source>
        <dbReference type="EMBL" id="MCQ4081577.1"/>
    </source>
</evidence>
<organism evidence="2 3">
    <name type="scientific">Streptomyces humicola</name>
    <dbReference type="NCBI Taxonomy" id="2953240"/>
    <lineage>
        <taxon>Bacteria</taxon>
        <taxon>Bacillati</taxon>
        <taxon>Actinomycetota</taxon>
        <taxon>Actinomycetes</taxon>
        <taxon>Kitasatosporales</taxon>
        <taxon>Streptomycetaceae</taxon>
        <taxon>Streptomyces</taxon>
    </lineage>
</organism>
<keyword evidence="3" id="KW-1185">Reference proteome</keyword>
<evidence type="ECO:0000313" key="3">
    <source>
        <dbReference type="Proteomes" id="UP001057702"/>
    </source>
</evidence>
<protein>
    <recommendedName>
        <fullName evidence="4">Lipoprotein</fullName>
    </recommendedName>
</protein>
<sequence length="415" mass="43676">MSLRLTPPRLRDVVALCCAAALTAAAGCASGAPAPSAAKPDAAIQAVLDQRAQAVLHHDETAFLATVDPEATVFRASQQQMFGNLAEVPLASWSYRLQRTGAFPLAPAADTTRQVAARVEFDYELRGYDSTPVSSTAYLTMTQRGGHWYLASQTDGEPAGRHTDVQLWDQGRVTVVSGAHSLVLGQGGRQALGPYTELADRAVPVVDRAWPGSWTGKAVVEVPGSEAGMAALLGAEPSAYQDIAAVTTAELHGRGSAPADRIIVNPQAFAELSPLGRQVVLTHELTHVATRTATTSTTPLWLSEGFADWVGYSTSGLPPAKAAEELAADVRAGRAPQQLPSSADFTTTSAGLPQAYEGAWLACRMVAEQWGSGALVSLYRAAGKEGTDAALRATLGIGLDAFTARWRAYVAKELR</sequence>
<evidence type="ECO:0000256" key="1">
    <source>
        <dbReference type="SAM" id="SignalP"/>
    </source>
</evidence>
<name>A0ABT1PYH9_9ACTN</name>
<gene>
    <name evidence="2" type="ORF">NGB36_13420</name>
</gene>
<comment type="caution">
    <text evidence="2">The sequence shown here is derived from an EMBL/GenBank/DDBJ whole genome shotgun (WGS) entry which is preliminary data.</text>
</comment>
<reference evidence="2" key="1">
    <citation type="submission" date="2022-06" db="EMBL/GenBank/DDBJ databases">
        <title>Draft genome sequence of Streptomyces sp. RB6PN25 isolated from peat swamp forest in Thailand.</title>
        <authorList>
            <person name="Duangmal K."/>
            <person name="Klaysubun C."/>
        </authorList>
    </citation>
    <scope>NUCLEOTIDE SEQUENCE</scope>
    <source>
        <strain evidence="2">RB6PN25</strain>
    </source>
</reference>
<dbReference type="PROSITE" id="PS51257">
    <property type="entry name" value="PROKAR_LIPOPROTEIN"/>
    <property type="match status" value="1"/>
</dbReference>
<dbReference type="Proteomes" id="UP001057702">
    <property type="component" value="Unassembled WGS sequence"/>
</dbReference>
<proteinExistence type="predicted"/>
<keyword evidence="1" id="KW-0732">Signal</keyword>
<evidence type="ECO:0008006" key="4">
    <source>
        <dbReference type="Google" id="ProtNLM"/>
    </source>
</evidence>
<feature type="signal peptide" evidence="1">
    <location>
        <begin position="1"/>
        <end position="26"/>
    </location>
</feature>
<dbReference type="RefSeq" id="WP_255920476.1">
    <property type="nucleotide sequence ID" value="NZ_JANFNG010000008.1"/>
</dbReference>
<feature type="chain" id="PRO_5046585098" description="Lipoprotein" evidence="1">
    <location>
        <begin position="27"/>
        <end position="415"/>
    </location>
</feature>
<accession>A0ABT1PYH9</accession>